<comment type="caution">
    <text evidence="2">The sequence shown here is derived from an EMBL/GenBank/DDBJ whole genome shotgun (WGS) entry which is preliminary data.</text>
</comment>
<feature type="domain" description="DH" evidence="1">
    <location>
        <begin position="1"/>
        <end position="112"/>
    </location>
</feature>
<feature type="non-terminal residue" evidence="2">
    <location>
        <position position="112"/>
    </location>
</feature>
<accession>A0ABN9D321</accession>
<dbReference type="InterPro" id="IPR000219">
    <property type="entry name" value="DH_dom"/>
</dbReference>
<organism evidence="2 3">
    <name type="scientific">Staurois parvus</name>
    <dbReference type="NCBI Taxonomy" id="386267"/>
    <lineage>
        <taxon>Eukaryota</taxon>
        <taxon>Metazoa</taxon>
        <taxon>Chordata</taxon>
        <taxon>Craniata</taxon>
        <taxon>Vertebrata</taxon>
        <taxon>Euteleostomi</taxon>
        <taxon>Amphibia</taxon>
        <taxon>Batrachia</taxon>
        <taxon>Anura</taxon>
        <taxon>Neobatrachia</taxon>
        <taxon>Ranoidea</taxon>
        <taxon>Ranidae</taxon>
        <taxon>Staurois</taxon>
    </lineage>
</organism>
<gene>
    <name evidence="2" type="ORF">SPARVUS_LOCUS6417806</name>
</gene>
<dbReference type="Proteomes" id="UP001162483">
    <property type="component" value="Unassembled WGS sequence"/>
</dbReference>
<dbReference type="EMBL" id="CATNWA010014057">
    <property type="protein sequence ID" value="CAI9566683.1"/>
    <property type="molecule type" value="Genomic_DNA"/>
</dbReference>
<dbReference type="InterPro" id="IPR035899">
    <property type="entry name" value="DBL_dom_sf"/>
</dbReference>
<dbReference type="PANTHER" id="PTHR45818">
    <property type="entry name" value="PROTEIN VAV"/>
    <property type="match status" value="1"/>
</dbReference>
<protein>
    <recommendedName>
        <fullName evidence="1">DH domain-containing protein</fullName>
    </recommendedName>
</protein>
<sequence>MKPLHMFLSESEMTSVFINIEDLRKLHQDFLAEMKSCISPKNTHSLYQVFLRNKEKFLIYGQYCSQVESASKMLDQTSQEHEDVKMKLEECSQRANNGRFSLRDLLMVPMQR</sequence>
<reference evidence="2" key="1">
    <citation type="submission" date="2023-05" db="EMBL/GenBank/DDBJ databases">
        <authorList>
            <person name="Stuckert A."/>
        </authorList>
    </citation>
    <scope>NUCLEOTIDE SEQUENCE</scope>
</reference>
<dbReference type="Pfam" id="PF00621">
    <property type="entry name" value="RhoGEF"/>
    <property type="match status" value="1"/>
</dbReference>
<dbReference type="PANTHER" id="PTHR45818:SF2">
    <property type="entry name" value="PROTO-ONCOGENE VAV"/>
    <property type="match status" value="1"/>
</dbReference>
<evidence type="ECO:0000313" key="3">
    <source>
        <dbReference type="Proteomes" id="UP001162483"/>
    </source>
</evidence>
<evidence type="ECO:0000259" key="1">
    <source>
        <dbReference type="PROSITE" id="PS50010"/>
    </source>
</evidence>
<name>A0ABN9D321_9NEOB</name>
<dbReference type="Gene3D" id="1.20.900.10">
    <property type="entry name" value="Dbl homology (DH) domain"/>
    <property type="match status" value="1"/>
</dbReference>
<dbReference type="PROSITE" id="PS50010">
    <property type="entry name" value="DH_2"/>
    <property type="match status" value="1"/>
</dbReference>
<dbReference type="SUPFAM" id="SSF48065">
    <property type="entry name" value="DBL homology domain (DH-domain)"/>
    <property type="match status" value="1"/>
</dbReference>
<proteinExistence type="predicted"/>
<evidence type="ECO:0000313" key="2">
    <source>
        <dbReference type="EMBL" id="CAI9566683.1"/>
    </source>
</evidence>
<keyword evidence="3" id="KW-1185">Reference proteome</keyword>